<gene>
    <name evidence="2" type="ORF">GCM10007895_04710</name>
</gene>
<dbReference type="RefSeq" id="WP_245837138.1">
    <property type="nucleotide sequence ID" value="NZ_BSNC01000001.1"/>
</dbReference>
<feature type="domain" description="ChrR-like cupin" evidence="1">
    <location>
        <begin position="7"/>
        <end position="107"/>
    </location>
</feature>
<dbReference type="Proteomes" id="UP001161422">
    <property type="component" value="Unassembled WGS sequence"/>
</dbReference>
<evidence type="ECO:0000313" key="3">
    <source>
        <dbReference type="Proteomes" id="UP001161422"/>
    </source>
</evidence>
<protein>
    <recommendedName>
        <fullName evidence="1">ChrR-like cupin domain-containing protein</fullName>
    </recommendedName>
</protein>
<evidence type="ECO:0000259" key="1">
    <source>
        <dbReference type="Pfam" id="PF12973"/>
    </source>
</evidence>
<keyword evidence="3" id="KW-1185">Reference proteome</keyword>
<dbReference type="Gene3D" id="2.60.120.10">
    <property type="entry name" value="Jelly Rolls"/>
    <property type="match status" value="1"/>
</dbReference>
<comment type="caution">
    <text evidence="2">The sequence shown here is derived from an EMBL/GenBank/DDBJ whole genome shotgun (WGS) entry which is preliminary data.</text>
</comment>
<sequence>MDFSVNLTIDLDTQEWQDSPAPGVQRKPLEREAAEHGHATSLVRYAPGSRFSEHKHPLGEELLVLEGVFSDEHGHYVEGSYIRNPPGSAHSPYSEPGCLLFVKLQQMPAEENQTIRVDTGKQGWQTTPSQVLRQNLFDSNYEQVSLFAFDSGQSITLTTDCGCEMLLIEGAVSANQQQQQSLSWNRFGPNQSIELQAQQKSLIWLKRHKQPR</sequence>
<evidence type="ECO:0000313" key="2">
    <source>
        <dbReference type="EMBL" id="GLP95165.1"/>
    </source>
</evidence>
<accession>A0AA37RQY3</accession>
<dbReference type="CDD" id="cd20303">
    <property type="entry name" value="cupin_ChrR_1"/>
    <property type="match status" value="1"/>
</dbReference>
<name>A0AA37RQY3_9GAMM</name>
<dbReference type="InterPro" id="IPR011051">
    <property type="entry name" value="RmlC_Cupin_sf"/>
</dbReference>
<reference evidence="2" key="2">
    <citation type="submission" date="2023-01" db="EMBL/GenBank/DDBJ databases">
        <title>Draft genome sequence of Paraferrimonas sedimenticola strain NBRC 101628.</title>
        <authorList>
            <person name="Sun Q."/>
            <person name="Mori K."/>
        </authorList>
    </citation>
    <scope>NUCLEOTIDE SEQUENCE</scope>
    <source>
        <strain evidence="2">NBRC 101628</strain>
    </source>
</reference>
<dbReference type="AlphaFoldDB" id="A0AA37RQY3"/>
<organism evidence="2 3">
    <name type="scientific">Paraferrimonas sedimenticola</name>
    <dbReference type="NCBI Taxonomy" id="375674"/>
    <lineage>
        <taxon>Bacteria</taxon>
        <taxon>Pseudomonadati</taxon>
        <taxon>Pseudomonadota</taxon>
        <taxon>Gammaproteobacteria</taxon>
        <taxon>Alteromonadales</taxon>
        <taxon>Ferrimonadaceae</taxon>
        <taxon>Paraferrimonas</taxon>
    </lineage>
</organism>
<dbReference type="InterPro" id="IPR014710">
    <property type="entry name" value="RmlC-like_jellyroll"/>
</dbReference>
<dbReference type="InterPro" id="IPR025979">
    <property type="entry name" value="ChrR-like_cupin_dom"/>
</dbReference>
<dbReference type="SUPFAM" id="SSF51182">
    <property type="entry name" value="RmlC-like cupins"/>
    <property type="match status" value="1"/>
</dbReference>
<reference evidence="2" key="1">
    <citation type="journal article" date="2014" name="Int. J. Syst. Evol. Microbiol.">
        <title>Complete genome sequence of Corynebacterium casei LMG S-19264T (=DSM 44701T), isolated from a smear-ripened cheese.</title>
        <authorList>
            <consortium name="US DOE Joint Genome Institute (JGI-PGF)"/>
            <person name="Walter F."/>
            <person name="Albersmeier A."/>
            <person name="Kalinowski J."/>
            <person name="Ruckert C."/>
        </authorList>
    </citation>
    <scope>NUCLEOTIDE SEQUENCE</scope>
    <source>
        <strain evidence="2">NBRC 101628</strain>
    </source>
</reference>
<dbReference type="Pfam" id="PF12973">
    <property type="entry name" value="Cupin_7"/>
    <property type="match status" value="1"/>
</dbReference>
<dbReference type="EMBL" id="BSNC01000001">
    <property type="protein sequence ID" value="GLP95165.1"/>
    <property type="molecule type" value="Genomic_DNA"/>
</dbReference>
<proteinExistence type="predicted"/>